<keyword evidence="1" id="KW-0723">Serine/threonine-protein kinase</keyword>
<evidence type="ECO:0000256" key="1">
    <source>
        <dbReference type="ARBA" id="ARBA00022527"/>
    </source>
</evidence>
<keyword evidence="1" id="KW-0418">Kinase</keyword>
<dbReference type="InterPro" id="IPR050267">
    <property type="entry name" value="Anti-sigma-factor_SerPK"/>
</dbReference>
<dbReference type="PANTHER" id="PTHR35526:SF3">
    <property type="entry name" value="ANTI-SIGMA-F FACTOR RSBW"/>
    <property type="match status" value="1"/>
</dbReference>
<organism evidence="3">
    <name type="scientific">Streptomyces sp. R08</name>
    <dbReference type="NCBI Taxonomy" id="3238624"/>
    <lineage>
        <taxon>Bacteria</taxon>
        <taxon>Bacillati</taxon>
        <taxon>Actinomycetota</taxon>
        <taxon>Actinomycetes</taxon>
        <taxon>Kitasatosporales</taxon>
        <taxon>Streptomycetaceae</taxon>
        <taxon>Streptomyces</taxon>
    </lineage>
</organism>
<dbReference type="InterPro" id="IPR003594">
    <property type="entry name" value="HATPase_dom"/>
</dbReference>
<keyword evidence="3" id="KW-0547">Nucleotide-binding</keyword>
<keyword evidence="1" id="KW-0808">Transferase</keyword>
<dbReference type="Gene3D" id="3.30.565.10">
    <property type="entry name" value="Histidine kinase-like ATPase, C-terminal domain"/>
    <property type="match status" value="1"/>
</dbReference>
<accession>A0AB39M776</accession>
<name>A0AB39M776_9ACTN</name>
<evidence type="ECO:0000313" key="3">
    <source>
        <dbReference type="EMBL" id="XDQ02200.1"/>
    </source>
</evidence>
<dbReference type="InterPro" id="IPR036890">
    <property type="entry name" value="HATPase_C_sf"/>
</dbReference>
<dbReference type="EMBL" id="CP163431">
    <property type="protein sequence ID" value="XDQ02200.1"/>
    <property type="molecule type" value="Genomic_DNA"/>
</dbReference>
<dbReference type="GO" id="GO:0005524">
    <property type="term" value="F:ATP binding"/>
    <property type="evidence" value="ECO:0007669"/>
    <property type="project" value="UniProtKB-KW"/>
</dbReference>
<reference evidence="3" key="1">
    <citation type="submission" date="2024-07" db="EMBL/GenBank/DDBJ databases">
        <authorList>
            <person name="Yu S.T."/>
        </authorList>
    </citation>
    <scope>NUCLEOTIDE SEQUENCE</scope>
    <source>
        <strain evidence="3">R08</strain>
    </source>
</reference>
<proteinExistence type="predicted"/>
<gene>
    <name evidence="3" type="ORF">AB5J58_19215</name>
</gene>
<dbReference type="RefSeq" id="WP_266775233.1">
    <property type="nucleotide sequence ID" value="NZ_CP163431.1"/>
</dbReference>
<dbReference type="GO" id="GO:0004674">
    <property type="term" value="F:protein serine/threonine kinase activity"/>
    <property type="evidence" value="ECO:0007669"/>
    <property type="project" value="UniProtKB-KW"/>
</dbReference>
<dbReference type="CDD" id="cd16936">
    <property type="entry name" value="HATPase_RsbW-like"/>
    <property type="match status" value="1"/>
</dbReference>
<dbReference type="PANTHER" id="PTHR35526">
    <property type="entry name" value="ANTI-SIGMA-F FACTOR RSBW-RELATED"/>
    <property type="match status" value="1"/>
</dbReference>
<feature type="domain" description="Histidine kinase/HSP90-like ATPase" evidence="2">
    <location>
        <begin position="26"/>
        <end position="142"/>
    </location>
</feature>
<evidence type="ECO:0000259" key="2">
    <source>
        <dbReference type="Pfam" id="PF13581"/>
    </source>
</evidence>
<keyword evidence="3" id="KW-0067">ATP-binding</keyword>
<dbReference type="AlphaFoldDB" id="A0AB39M776"/>
<sequence>MSPHTTPSPQLLDVASPDLAHWLELPAHRSGVRTARHAMGAQLAKWRLPEPVRDDAVLLISELATNGVCHTPSARLLCGVGLVTDRSLRIEVHDHDYTGSNLSRCEPCLDDESGRGLFIVQAIAETWGVDRSGLTGGKAVWATLSTGY</sequence>
<dbReference type="Pfam" id="PF13581">
    <property type="entry name" value="HATPase_c_2"/>
    <property type="match status" value="1"/>
</dbReference>
<protein>
    <submittedName>
        <fullName evidence="3">ATP-binding protein</fullName>
    </submittedName>
</protein>